<name>A0ABN7B3G2_9HEMI</name>
<feature type="signal peptide" evidence="1">
    <location>
        <begin position="1"/>
        <end position="21"/>
    </location>
</feature>
<evidence type="ECO:0000256" key="1">
    <source>
        <dbReference type="SAM" id="SignalP"/>
    </source>
</evidence>
<feature type="chain" id="PRO_5045710747" description="Secreted protein" evidence="1">
    <location>
        <begin position="22"/>
        <end position="74"/>
    </location>
</feature>
<evidence type="ECO:0008006" key="4">
    <source>
        <dbReference type="Google" id="ProtNLM"/>
    </source>
</evidence>
<proteinExistence type="predicted"/>
<evidence type="ECO:0000313" key="3">
    <source>
        <dbReference type="Proteomes" id="UP001307889"/>
    </source>
</evidence>
<organism evidence="2 3">
    <name type="scientific">Nesidiocoris tenuis</name>
    <dbReference type="NCBI Taxonomy" id="355587"/>
    <lineage>
        <taxon>Eukaryota</taxon>
        <taxon>Metazoa</taxon>
        <taxon>Ecdysozoa</taxon>
        <taxon>Arthropoda</taxon>
        <taxon>Hexapoda</taxon>
        <taxon>Insecta</taxon>
        <taxon>Pterygota</taxon>
        <taxon>Neoptera</taxon>
        <taxon>Paraneoptera</taxon>
        <taxon>Hemiptera</taxon>
        <taxon>Heteroptera</taxon>
        <taxon>Panheteroptera</taxon>
        <taxon>Cimicomorpha</taxon>
        <taxon>Miridae</taxon>
        <taxon>Dicyphina</taxon>
        <taxon>Nesidiocoris</taxon>
    </lineage>
</organism>
<evidence type="ECO:0000313" key="2">
    <source>
        <dbReference type="EMBL" id="BES98177.1"/>
    </source>
</evidence>
<protein>
    <recommendedName>
        <fullName evidence="4">Secreted protein</fullName>
    </recommendedName>
</protein>
<sequence length="74" mass="8624">MHKNKPCAWTFFLLKAVFSNGLFGFEEATKRDNKTPSVAYHPTTAVFFSRLDDGRKKSFLYDEWEKGSRKESNN</sequence>
<gene>
    <name evidence="2" type="ORF">NTJ_10993</name>
</gene>
<keyword evidence="3" id="KW-1185">Reference proteome</keyword>
<dbReference type="Proteomes" id="UP001307889">
    <property type="component" value="Chromosome 9"/>
</dbReference>
<reference evidence="2 3" key="1">
    <citation type="submission" date="2023-09" db="EMBL/GenBank/DDBJ databases">
        <title>Nesidiocoris tenuis whole genome shotgun sequence.</title>
        <authorList>
            <person name="Shibata T."/>
            <person name="Shimoda M."/>
            <person name="Kobayashi T."/>
            <person name="Uehara T."/>
        </authorList>
    </citation>
    <scope>NUCLEOTIDE SEQUENCE [LARGE SCALE GENOMIC DNA]</scope>
    <source>
        <strain evidence="2 3">Japan</strain>
    </source>
</reference>
<dbReference type="EMBL" id="AP028917">
    <property type="protein sequence ID" value="BES98177.1"/>
    <property type="molecule type" value="Genomic_DNA"/>
</dbReference>
<keyword evidence="1" id="KW-0732">Signal</keyword>
<accession>A0ABN7B3G2</accession>